<evidence type="ECO:0000313" key="4">
    <source>
        <dbReference type="Proteomes" id="UP000078560"/>
    </source>
</evidence>
<feature type="chain" id="PRO_5008381046" description="Merozoite surface protein 3" evidence="2">
    <location>
        <begin position="21"/>
        <end position="432"/>
    </location>
</feature>
<feature type="region of interest" description="Disordered" evidence="1">
    <location>
        <begin position="273"/>
        <end position="348"/>
    </location>
</feature>
<feature type="compositionally biased region" description="Basic and acidic residues" evidence="1">
    <location>
        <begin position="122"/>
        <end position="131"/>
    </location>
</feature>
<feature type="region of interest" description="Disordered" evidence="1">
    <location>
        <begin position="122"/>
        <end position="146"/>
    </location>
</feature>
<evidence type="ECO:0000256" key="2">
    <source>
        <dbReference type="SAM" id="SignalP"/>
    </source>
</evidence>
<keyword evidence="2" id="KW-0732">Signal</keyword>
<dbReference type="Proteomes" id="UP000078560">
    <property type="component" value="Unassembled WGS sequence"/>
</dbReference>
<dbReference type="AlphaFoldDB" id="A0A1A8WNT4"/>
<feature type="region of interest" description="Disordered" evidence="1">
    <location>
        <begin position="176"/>
        <end position="226"/>
    </location>
</feature>
<organism evidence="3 4">
    <name type="scientific">Plasmodium ovale curtisi</name>
    <dbReference type="NCBI Taxonomy" id="864141"/>
    <lineage>
        <taxon>Eukaryota</taxon>
        <taxon>Sar</taxon>
        <taxon>Alveolata</taxon>
        <taxon>Apicomplexa</taxon>
        <taxon>Aconoidasida</taxon>
        <taxon>Haemosporida</taxon>
        <taxon>Plasmodiidae</taxon>
        <taxon>Plasmodium</taxon>
        <taxon>Plasmodium (Plasmodium)</taxon>
    </lineage>
</organism>
<evidence type="ECO:0000256" key="1">
    <source>
        <dbReference type="SAM" id="MobiDB-lite"/>
    </source>
</evidence>
<feature type="compositionally biased region" description="Basic and acidic residues" evidence="1">
    <location>
        <begin position="199"/>
        <end position="222"/>
    </location>
</feature>
<evidence type="ECO:0000313" key="3">
    <source>
        <dbReference type="EMBL" id="SBS94548.1"/>
    </source>
</evidence>
<feature type="compositionally biased region" description="Basic and acidic residues" evidence="1">
    <location>
        <begin position="33"/>
        <end position="42"/>
    </location>
</feature>
<sequence length="432" mass="48365">MRKIFSVIFFFFLLNKNVRAKNGNLRHGGNKNEQLEKEKNGDSTDEWTSYYFSHPNKVATTTNLYDSSETIIQTNLEGTPNEEGTLTNEKVTPELEEQTDTDSQLKSQIEEGANDSVAEKLQHDAPSHGDAADVLLTPGDNNQGEENALLYPTLSVMEEEEEATIDMNDNEEVDVHLSDKSSGGGGENAAPVNMPQQASHEESAQAKDASEENVVNEDKVGEPEVNEVEAIEAIENEVEAVENEVEAVENEVEAVENEVEAVENEVEAVENEVEAVENEVEAREGEVVQEGLADGLNEQTTPADETYDKENVEEHQEETSSGNGNVEDTERGKTDAHREEAGVVEEDDHYEYDEYDENYEDQYADDYANIMNKLKESEMEKESTDKYKRMSKVDIINMLLLRNLLSSLNYDYVVMDALMGSEMGIINPIYFL</sequence>
<feature type="region of interest" description="Disordered" evidence="1">
    <location>
        <begin position="76"/>
        <end position="106"/>
    </location>
</feature>
<protein>
    <recommendedName>
        <fullName evidence="5">Merozoite surface protein 3</fullName>
    </recommendedName>
</protein>
<feature type="compositionally biased region" description="Basic and acidic residues" evidence="1">
    <location>
        <begin position="306"/>
        <end position="318"/>
    </location>
</feature>
<evidence type="ECO:0008006" key="5">
    <source>
        <dbReference type="Google" id="ProtNLM"/>
    </source>
</evidence>
<feature type="compositionally biased region" description="Basic and acidic residues" evidence="1">
    <location>
        <begin position="328"/>
        <end position="341"/>
    </location>
</feature>
<feature type="signal peptide" evidence="2">
    <location>
        <begin position="1"/>
        <end position="20"/>
    </location>
</feature>
<name>A0A1A8WNT4_PLAOA</name>
<gene>
    <name evidence="3" type="ORF">POVCU2_0088960</name>
</gene>
<feature type="compositionally biased region" description="Polar residues" evidence="1">
    <location>
        <begin position="76"/>
        <end position="90"/>
    </location>
</feature>
<reference evidence="4" key="1">
    <citation type="submission" date="2016-05" db="EMBL/GenBank/DDBJ databases">
        <authorList>
            <person name="Naeem Raeece"/>
        </authorList>
    </citation>
    <scope>NUCLEOTIDE SEQUENCE [LARGE SCALE GENOMIC DNA]</scope>
</reference>
<proteinExistence type="predicted"/>
<dbReference type="EMBL" id="FLQU01001811">
    <property type="protein sequence ID" value="SBS94548.1"/>
    <property type="molecule type" value="Genomic_DNA"/>
</dbReference>
<dbReference type="Gene3D" id="1.20.5.340">
    <property type="match status" value="1"/>
</dbReference>
<accession>A0A1A8WNT4</accession>
<feature type="region of interest" description="Disordered" evidence="1">
    <location>
        <begin position="22"/>
        <end position="43"/>
    </location>
</feature>